<dbReference type="InterPro" id="IPR016024">
    <property type="entry name" value="ARM-type_fold"/>
</dbReference>
<reference evidence="1 2" key="1">
    <citation type="submission" date="2007-06" db="EMBL/GenBank/DDBJ databases">
        <authorList>
            <person name="Shimkets L."/>
            <person name="Ferriera S."/>
            <person name="Johnson J."/>
            <person name="Kravitz S."/>
            <person name="Beeson K."/>
            <person name="Sutton G."/>
            <person name="Rogers Y.-H."/>
            <person name="Friedman R."/>
            <person name="Frazier M."/>
            <person name="Venter J.C."/>
        </authorList>
    </citation>
    <scope>NUCLEOTIDE SEQUENCE [LARGE SCALE GENOMIC DNA]</scope>
    <source>
        <strain evidence="1 2">SIR-1</strain>
    </source>
</reference>
<dbReference type="OrthoDB" id="7345147at2"/>
<keyword evidence="2" id="KW-1185">Reference proteome</keyword>
<dbReference type="PANTHER" id="PTHR41291:SF1">
    <property type="entry name" value="DNA ALKYLATION REPAIR PROTEIN"/>
    <property type="match status" value="1"/>
</dbReference>
<comment type="caution">
    <text evidence="1">The sequence shown here is derived from an EMBL/GenBank/DDBJ whole genome shotgun (WGS) entry which is preliminary data.</text>
</comment>
<dbReference type="STRING" id="391625.PPSIR1_36472"/>
<dbReference type="Proteomes" id="UP000005801">
    <property type="component" value="Unassembled WGS sequence"/>
</dbReference>
<evidence type="ECO:0008006" key="3">
    <source>
        <dbReference type="Google" id="ProtNLM"/>
    </source>
</evidence>
<accession>A6G1J9</accession>
<dbReference type="EMBL" id="ABCS01000012">
    <property type="protein sequence ID" value="EDM80263.1"/>
    <property type="molecule type" value="Genomic_DNA"/>
</dbReference>
<dbReference type="eggNOG" id="COG4912">
    <property type="taxonomic scope" value="Bacteria"/>
</dbReference>
<organism evidence="1 2">
    <name type="scientific">Plesiocystis pacifica SIR-1</name>
    <dbReference type="NCBI Taxonomy" id="391625"/>
    <lineage>
        <taxon>Bacteria</taxon>
        <taxon>Pseudomonadati</taxon>
        <taxon>Myxococcota</taxon>
        <taxon>Polyangia</taxon>
        <taxon>Nannocystales</taxon>
        <taxon>Nannocystaceae</taxon>
        <taxon>Plesiocystis</taxon>
    </lineage>
</organism>
<dbReference type="SUPFAM" id="SSF48371">
    <property type="entry name" value="ARM repeat"/>
    <property type="match status" value="1"/>
</dbReference>
<dbReference type="AlphaFoldDB" id="A6G1J9"/>
<evidence type="ECO:0000313" key="1">
    <source>
        <dbReference type="EMBL" id="EDM80263.1"/>
    </source>
</evidence>
<dbReference type="RefSeq" id="WP_006970598.1">
    <property type="nucleotide sequence ID" value="NZ_ABCS01000012.1"/>
</dbReference>
<proteinExistence type="predicted"/>
<evidence type="ECO:0000313" key="2">
    <source>
        <dbReference type="Proteomes" id="UP000005801"/>
    </source>
</evidence>
<gene>
    <name evidence="1" type="ORF">PPSIR1_36472</name>
</gene>
<dbReference type="PANTHER" id="PTHR41291">
    <property type="entry name" value="DNA ALKYLATION REPAIR PROTEIN"/>
    <property type="match status" value="1"/>
</dbReference>
<dbReference type="InterPro" id="IPR014825">
    <property type="entry name" value="DNA_alkylation"/>
</dbReference>
<name>A6G1J9_9BACT</name>
<dbReference type="Gene3D" id="1.25.10.90">
    <property type="match status" value="1"/>
</dbReference>
<sequence length="234" mass="25126">MAKALSEVMAKLEAEGNLHARNTYGRHGATGPMFGVRTSKLSRMARDYGPDQELADALWATGNVDARLLAAKVADHEAITAARLEAWVEDCDWYMLVDGFVADCAARTRHVRALAEQWRGSEAEYRGRAGWSLVAHLARQGEVGGALFETCLDEIAAGIHAAANRKREAMNAALIAIGGHRAGLRERAVAVAEAVGAVEVDHGETGMVTPDARAYLEQMARYANRRSGDGGAAR</sequence>
<dbReference type="CDD" id="cd06561">
    <property type="entry name" value="AlkD_like"/>
    <property type="match status" value="1"/>
</dbReference>
<dbReference type="Pfam" id="PF08713">
    <property type="entry name" value="DNA_alkylation"/>
    <property type="match status" value="1"/>
</dbReference>
<protein>
    <recommendedName>
        <fullName evidence="3">DNA alkylation repair enzyme</fullName>
    </recommendedName>
</protein>